<dbReference type="PANTHER" id="PTHR11849">
    <property type="entry name" value="ETS"/>
    <property type="match status" value="1"/>
</dbReference>
<comment type="similarity">
    <text evidence="1 3">Belongs to the ETS family.</text>
</comment>
<feature type="region of interest" description="Disordered" evidence="4">
    <location>
        <begin position="47"/>
        <end position="85"/>
    </location>
</feature>
<dbReference type="SMART" id="SM00413">
    <property type="entry name" value="ETS"/>
    <property type="match status" value="1"/>
</dbReference>
<keyword evidence="2 3" id="KW-0238">DNA-binding</keyword>
<comment type="caution">
    <text evidence="6">The sequence shown here is derived from an EMBL/GenBank/DDBJ whole genome shotgun (WGS) entry which is preliminary data.</text>
</comment>
<dbReference type="Gene3D" id="1.10.10.10">
    <property type="entry name" value="Winged helix-like DNA-binding domain superfamily/Winged helix DNA-binding domain"/>
    <property type="match status" value="1"/>
</dbReference>
<dbReference type="GO" id="GO:0005634">
    <property type="term" value="C:nucleus"/>
    <property type="evidence" value="ECO:0007669"/>
    <property type="project" value="UniProtKB-SubCell"/>
</dbReference>
<organism evidence="6 7">
    <name type="scientific">Ridgeia piscesae</name>
    <name type="common">Tubeworm</name>
    <dbReference type="NCBI Taxonomy" id="27915"/>
    <lineage>
        <taxon>Eukaryota</taxon>
        <taxon>Metazoa</taxon>
        <taxon>Spiralia</taxon>
        <taxon>Lophotrochozoa</taxon>
        <taxon>Annelida</taxon>
        <taxon>Polychaeta</taxon>
        <taxon>Sedentaria</taxon>
        <taxon>Canalipalpata</taxon>
        <taxon>Sabellida</taxon>
        <taxon>Siboglinidae</taxon>
        <taxon>Ridgeia</taxon>
    </lineage>
</organism>
<dbReference type="EMBL" id="JAODUO010001374">
    <property type="protein sequence ID" value="KAK2165257.1"/>
    <property type="molecule type" value="Genomic_DNA"/>
</dbReference>
<evidence type="ECO:0000259" key="5">
    <source>
        <dbReference type="PROSITE" id="PS50061"/>
    </source>
</evidence>
<dbReference type="AlphaFoldDB" id="A0AAD9K5U0"/>
<gene>
    <name evidence="6" type="ORF">NP493_1376g01028</name>
</gene>
<dbReference type="PRINTS" id="PR00454">
    <property type="entry name" value="ETSDOMAIN"/>
</dbReference>
<keyword evidence="7" id="KW-1185">Reference proteome</keyword>
<dbReference type="PROSITE" id="PS00345">
    <property type="entry name" value="ETS_DOMAIN_1"/>
    <property type="match status" value="1"/>
</dbReference>
<feature type="compositionally biased region" description="Low complexity" evidence="4">
    <location>
        <begin position="1"/>
        <end position="17"/>
    </location>
</feature>
<feature type="domain" description="ETS" evidence="5">
    <location>
        <begin position="107"/>
        <end position="187"/>
    </location>
</feature>
<dbReference type="InterPro" id="IPR036388">
    <property type="entry name" value="WH-like_DNA-bd_sf"/>
</dbReference>
<reference evidence="6" key="1">
    <citation type="journal article" date="2023" name="Mol. Biol. Evol.">
        <title>Third-Generation Sequencing Reveals the Adaptive Role of the Epigenome in Three Deep-Sea Polychaetes.</title>
        <authorList>
            <person name="Perez M."/>
            <person name="Aroh O."/>
            <person name="Sun Y."/>
            <person name="Lan Y."/>
            <person name="Juniper S.K."/>
            <person name="Young C.R."/>
            <person name="Angers B."/>
            <person name="Qian P.Y."/>
        </authorList>
    </citation>
    <scope>NUCLEOTIDE SEQUENCE</scope>
    <source>
        <strain evidence="6">R07B-5</strain>
    </source>
</reference>
<dbReference type="InterPro" id="IPR036390">
    <property type="entry name" value="WH_DNA-bd_sf"/>
</dbReference>
<dbReference type="InterPro" id="IPR000418">
    <property type="entry name" value="Ets_dom"/>
</dbReference>
<evidence type="ECO:0000256" key="1">
    <source>
        <dbReference type="ARBA" id="ARBA00005562"/>
    </source>
</evidence>
<feature type="region of interest" description="Disordered" evidence="4">
    <location>
        <begin position="1"/>
        <end position="26"/>
    </location>
</feature>
<sequence>MIANNSSVPSSVAVGPNRGRGRTTFRLIGRDTTPHFSKIYNTVIESATSSPTSTPTPQQQQPSQASSMTHAVGGSQSQPPHMAPQPVKMEYYTSVMRNTVKGIESNITLWQFLLELLLSNQHCDIIEWTNNDGEFKLLSAEEVARLWGIRKNKQNMNYDKLSRALRYYYDKNIIKKVMGQKFVYRFVSFPEIIKTENKIPFHVKMETLAQQYGYHGIPAAPVSSCSFDTKPCVTSVMDQVATSVVSQVQSSMKAEVICVTESAQAVPSSTSSATASATLCAPRAAPGRNVSPIPPIIVQPSPDNKTQPESSLSASVIAMSQGGATSSGVSNTQCQQSSSTTMTTSISRSKPYPLSLETSTLASYPIASPSVFFKSGGLSAIPGTNHPISLSSITTPMMLSPLPVGGTQRTPIVPLHFWSSLSPVAGLSPQVSGATTHFQFPSYFSNHHVGLSPVVTLPPFSTYENLQSPVFVSSPTKTVPVP</sequence>
<keyword evidence="3" id="KW-0539">Nucleus</keyword>
<evidence type="ECO:0000256" key="4">
    <source>
        <dbReference type="SAM" id="MobiDB-lite"/>
    </source>
</evidence>
<comment type="subcellular location">
    <subcellularLocation>
        <location evidence="3">Nucleus</location>
    </subcellularLocation>
</comment>
<dbReference type="PROSITE" id="PS50061">
    <property type="entry name" value="ETS_DOMAIN_3"/>
    <property type="match status" value="1"/>
</dbReference>
<dbReference type="PROSITE" id="PS00346">
    <property type="entry name" value="ETS_DOMAIN_2"/>
    <property type="match status" value="1"/>
</dbReference>
<feature type="region of interest" description="Disordered" evidence="4">
    <location>
        <begin position="323"/>
        <end position="350"/>
    </location>
</feature>
<protein>
    <recommendedName>
        <fullName evidence="5">ETS domain-containing protein</fullName>
    </recommendedName>
</protein>
<dbReference type="GO" id="GO:0043565">
    <property type="term" value="F:sequence-specific DNA binding"/>
    <property type="evidence" value="ECO:0007669"/>
    <property type="project" value="InterPro"/>
</dbReference>
<dbReference type="Proteomes" id="UP001209878">
    <property type="component" value="Unassembled WGS sequence"/>
</dbReference>
<evidence type="ECO:0000313" key="7">
    <source>
        <dbReference type="Proteomes" id="UP001209878"/>
    </source>
</evidence>
<proteinExistence type="inferred from homology"/>
<evidence type="ECO:0000256" key="2">
    <source>
        <dbReference type="ARBA" id="ARBA00023125"/>
    </source>
</evidence>
<feature type="compositionally biased region" description="Low complexity" evidence="4">
    <location>
        <begin position="330"/>
        <end position="349"/>
    </location>
</feature>
<evidence type="ECO:0000313" key="6">
    <source>
        <dbReference type="EMBL" id="KAK2165257.1"/>
    </source>
</evidence>
<dbReference type="PANTHER" id="PTHR11849:SF133">
    <property type="entry name" value="ETS DOMAIN-CONTAINING PROTEIN"/>
    <property type="match status" value="1"/>
</dbReference>
<name>A0AAD9K5U0_RIDPI</name>
<dbReference type="GO" id="GO:0000981">
    <property type="term" value="F:DNA-binding transcription factor activity, RNA polymerase II-specific"/>
    <property type="evidence" value="ECO:0007669"/>
    <property type="project" value="TreeGrafter"/>
</dbReference>
<dbReference type="SUPFAM" id="SSF46785">
    <property type="entry name" value="Winged helix' DNA-binding domain"/>
    <property type="match status" value="1"/>
</dbReference>
<dbReference type="InterPro" id="IPR046328">
    <property type="entry name" value="ETS_fam"/>
</dbReference>
<dbReference type="FunFam" id="1.10.10.10:FF:000556">
    <property type="entry name" value="ELK1, member of ETS oncogene family"/>
    <property type="match status" value="1"/>
</dbReference>
<feature type="region of interest" description="Disordered" evidence="4">
    <location>
        <begin position="291"/>
        <end position="311"/>
    </location>
</feature>
<dbReference type="GO" id="GO:0030154">
    <property type="term" value="P:cell differentiation"/>
    <property type="evidence" value="ECO:0007669"/>
    <property type="project" value="TreeGrafter"/>
</dbReference>
<feature type="compositionally biased region" description="Low complexity" evidence="4">
    <location>
        <begin position="47"/>
        <end position="67"/>
    </location>
</feature>
<dbReference type="Pfam" id="PF00178">
    <property type="entry name" value="Ets"/>
    <property type="match status" value="1"/>
</dbReference>
<evidence type="ECO:0000256" key="3">
    <source>
        <dbReference type="RuleBase" id="RU004019"/>
    </source>
</evidence>
<accession>A0AAD9K5U0</accession>